<dbReference type="EMBL" id="CAJOAZ010001286">
    <property type="protein sequence ID" value="CAF3793976.1"/>
    <property type="molecule type" value="Genomic_DNA"/>
</dbReference>
<feature type="active site" description="Proton acceptor" evidence="4">
    <location>
        <position position="196"/>
    </location>
</feature>
<keyword evidence="2 4" id="KW-0442">Lipid degradation</keyword>
<name>A0A819JXN9_9BILA</name>
<dbReference type="InterPro" id="IPR002641">
    <property type="entry name" value="PNPLA_dom"/>
</dbReference>
<feature type="active site" description="Nucleophile" evidence="4">
    <location>
        <position position="71"/>
    </location>
</feature>
<dbReference type="EMBL" id="CAJNOG010000732">
    <property type="protein sequence ID" value="CAF1346265.1"/>
    <property type="molecule type" value="Genomic_DNA"/>
</dbReference>
<dbReference type="Proteomes" id="UP000663845">
    <property type="component" value="Unassembled WGS sequence"/>
</dbReference>
<dbReference type="EMBL" id="CAJNON010000788">
    <property type="protein sequence ID" value="CAF1378288.1"/>
    <property type="molecule type" value="Genomic_DNA"/>
</dbReference>
<dbReference type="PANTHER" id="PTHR24185:SF1">
    <property type="entry name" value="CALCIUM-INDEPENDENT PHOSPHOLIPASE A2-GAMMA"/>
    <property type="match status" value="1"/>
</dbReference>
<dbReference type="InterPro" id="IPR016035">
    <property type="entry name" value="Acyl_Trfase/lysoPLipase"/>
</dbReference>
<dbReference type="EMBL" id="CAJOAY010002264">
    <property type="protein sequence ID" value="CAF3936771.1"/>
    <property type="molecule type" value="Genomic_DNA"/>
</dbReference>
<evidence type="ECO:0000256" key="4">
    <source>
        <dbReference type="PROSITE-ProRule" id="PRU01161"/>
    </source>
</evidence>
<reference evidence="9" key="1">
    <citation type="submission" date="2021-02" db="EMBL/GenBank/DDBJ databases">
        <authorList>
            <person name="Nowell W R."/>
        </authorList>
    </citation>
    <scope>NUCLEOTIDE SEQUENCE</scope>
</reference>
<proteinExistence type="predicted"/>
<sequence>MKTTDENGSHENAFPNKGSQKYGLLCIDGGGARGVIAAEIIRILEEKLNKTPPKQSKRKFHELFDLAGGCSTGGILMLSSMLRGTSGEDLVKLYKNLAEVVFPRKMFPGLYSTIRLEELLKEHFGYLAMQPCTDSPKVFVVTKRGRETLPCLLQNYEPHGDLNGECGWKCFKAALATSAAPTYFEPVMHNSIDYTDGGVGFNNPIQLLVSEALQLLISDNHMTDPIKSIAYIVSIGTGDMPPLETLRKPIHRVHVILLGLCIPPVAIAIRFLSLLSSFFAVSSPIVAWALYRMEFIEHLIGLKRSVDLTVEQVTETRHAHVQWQIICKKLNIPYFRFNPMLDGQYDLSDTKNIQKWIETTKTYMEDSPTVENVDELCRLFRQR</sequence>
<feature type="domain" description="PNPLA" evidence="5">
    <location>
        <begin position="25"/>
        <end position="209"/>
    </location>
</feature>
<protein>
    <recommendedName>
        <fullName evidence="5">PNPLA domain-containing protein</fullName>
    </recommendedName>
</protein>
<keyword evidence="1 4" id="KW-0378">Hydrolase</keyword>
<dbReference type="GO" id="GO:0016020">
    <property type="term" value="C:membrane"/>
    <property type="evidence" value="ECO:0007669"/>
    <property type="project" value="TreeGrafter"/>
</dbReference>
<evidence type="ECO:0000313" key="7">
    <source>
        <dbReference type="EMBL" id="CAF1378288.1"/>
    </source>
</evidence>
<feature type="short sequence motif" description="GXGXXG" evidence="4">
    <location>
        <begin position="29"/>
        <end position="34"/>
    </location>
</feature>
<evidence type="ECO:0000313" key="6">
    <source>
        <dbReference type="EMBL" id="CAF1346265.1"/>
    </source>
</evidence>
<dbReference type="CDD" id="cd07199">
    <property type="entry name" value="Pat17_PNPLA8_PNPLA9_like"/>
    <property type="match status" value="1"/>
</dbReference>
<dbReference type="GO" id="GO:0019369">
    <property type="term" value="P:arachidonate metabolic process"/>
    <property type="evidence" value="ECO:0007669"/>
    <property type="project" value="TreeGrafter"/>
</dbReference>
<comment type="caution">
    <text evidence="9">The sequence shown here is derived from an EMBL/GenBank/DDBJ whole genome shotgun (WGS) entry which is preliminary data.</text>
</comment>
<feature type="short sequence motif" description="DGA/G" evidence="4">
    <location>
        <begin position="196"/>
        <end position="198"/>
    </location>
</feature>
<evidence type="ECO:0000313" key="10">
    <source>
        <dbReference type="Proteomes" id="UP000663881"/>
    </source>
</evidence>
<organism evidence="9 10">
    <name type="scientific">Adineta steineri</name>
    <dbReference type="NCBI Taxonomy" id="433720"/>
    <lineage>
        <taxon>Eukaryota</taxon>
        <taxon>Metazoa</taxon>
        <taxon>Spiralia</taxon>
        <taxon>Gnathifera</taxon>
        <taxon>Rotifera</taxon>
        <taxon>Eurotatoria</taxon>
        <taxon>Bdelloidea</taxon>
        <taxon>Adinetida</taxon>
        <taxon>Adinetidae</taxon>
        <taxon>Adineta</taxon>
    </lineage>
</organism>
<dbReference type="Pfam" id="PF01734">
    <property type="entry name" value="Patatin"/>
    <property type="match status" value="1"/>
</dbReference>
<dbReference type="PROSITE" id="PS51635">
    <property type="entry name" value="PNPLA"/>
    <property type="match status" value="1"/>
</dbReference>
<dbReference type="OrthoDB" id="630895at2759"/>
<evidence type="ECO:0000256" key="1">
    <source>
        <dbReference type="ARBA" id="ARBA00022801"/>
    </source>
</evidence>
<feature type="short sequence motif" description="GXSXG" evidence="4">
    <location>
        <begin position="69"/>
        <end position="73"/>
    </location>
</feature>
<dbReference type="Proteomes" id="UP000663844">
    <property type="component" value="Unassembled WGS sequence"/>
</dbReference>
<dbReference type="PANTHER" id="PTHR24185">
    <property type="entry name" value="CALCIUM-INDEPENDENT PHOSPHOLIPASE A2-GAMMA"/>
    <property type="match status" value="1"/>
</dbReference>
<dbReference type="Gene3D" id="3.40.1090.10">
    <property type="entry name" value="Cytosolic phospholipase A2 catalytic domain"/>
    <property type="match status" value="1"/>
</dbReference>
<evidence type="ECO:0000256" key="3">
    <source>
        <dbReference type="ARBA" id="ARBA00023098"/>
    </source>
</evidence>
<accession>A0A819JXN9</accession>
<evidence type="ECO:0000256" key="2">
    <source>
        <dbReference type="ARBA" id="ARBA00022963"/>
    </source>
</evidence>
<evidence type="ECO:0000313" key="9">
    <source>
        <dbReference type="EMBL" id="CAF3936771.1"/>
    </source>
</evidence>
<dbReference type="Proteomes" id="UP000663891">
    <property type="component" value="Unassembled WGS sequence"/>
</dbReference>
<keyword evidence="3 4" id="KW-0443">Lipid metabolism</keyword>
<evidence type="ECO:0000313" key="8">
    <source>
        <dbReference type="EMBL" id="CAF3793976.1"/>
    </source>
</evidence>
<dbReference type="AlphaFoldDB" id="A0A819JXN9"/>
<gene>
    <name evidence="6" type="ORF">JYZ213_LOCUS34780</name>
    <name evidence="9" type="ORF">OKA104_LOCUS26145</name>
    <name evidence="8" type="ORF">OXD698_LOCUS17851</name>
    <name evidence="7" type="ORF">VCS650_LOCUS35255</name>
</gene>
<evidence type="ECO:0000259" key="5">
    <source>
        <dbReference type="PROSITE" id="PS51635"/>
    </source>
</evidence>
<dbReference type="GO" id="GO:0016042">
    <property type="term" value="P:lipid catabolic process"/>
    <property type="evidence" value="ECO:0007669"/>
    <property type="project" value="UniProtKB-UniRule"/>
</dbReference>
<dbReference type="SUPFAM" id="SSF52151">
    <property type="entry name" value="FabD/lysophospholipase-like"/>
    <property type="match status" value="1"/>
</dbReference>
<dbReference type="GO" id="GO:0047499">
    <property type="term" value="F:calcium-independent phospholipase A2 activity"/>
    <property type="evidence" value="ECO:0007669"/>
    <property type="project" value="TreeGrafter"/>
</dbReference>
<dbReference type="Proteomes" id="UP000663881">
    <property type="component" value="Unassembled WGS sequence"/>
</dbReference>